<evidence type="ECO:0000256" key="2">
    <source>
        <dbReference type="SAM" id="Phobius"/>
    </source>
</evidence>
<evidence type="ECO:0000313" key="3">
    <source>
        <dbReference type="EMBL" id="AQP47743.1"/>
    </source>
</evidence>
<keyword evidence="2" id="KW-1133">Transmembrane helix</keyword>
<evidence type="ECO:0000256" key="1">
    <source>
        <dbReference type="SAM" id="MobiDB-lite"/>
    </source>
</evidence>
<reference evidence="4" key="1">
    <citation type="submission" date="2017-02" db="EMBL/GenBank/DDBJ databases">
        <title>Tessaracoccus aquaemaris sp. nov., isolated from the intestine of a Korean rockfish, Sebastes schlegelii, in a marine aquaculture pond.</title>
        <authorList>
            <person name="Tak E.J."/>
            <person name="Bae J.-W."/>
        </authorList>
    </citation>
    <scope>NUCLEOTIDE SEQUENCE [LARGE SCALE GENOMIC DNA]</scope>
    <source>
        <strain evidence="4">NSG39</strain>
    </source>
</reference>
<keyword evidence="2" id="KW-0472">Membrane</keyword>
<feature type="compositionally biased region" description="Low complexity" evidence="1">
    <location>
        <begin position="129"/>
        <end position="145"/>
    </location>
</feature>
<accession>A0A1Q2CNR3</accession>
<feature type="region of interest" description="Disordered" evidence="1">
    <location>
        <begin position="122"/>
        <end position="145"/>
    </location>
</feature>
<proteinExistence type="predicted"/>
<keyword evidence="2" id="KW-0812">Transmembrane</keyword>
<dbReference type="OrthoDB" id="3722962at2"/>
<sequence>MAARGSDAVESVVAGPANPFARPGSEASEQAAPVEPEAARAESTPIPAPTLPRTSTSAIPSPAPRRSAMSSTSPVEAEAADQPHWLDAHRRRLIGWALGGLAVALILALIAFFVARGIRGTEPSPSPTPTATSASPSASASQEPTTVADLLTPEDLTAIAPAASWSEVATTQSVAEHKSFAFCLTSLQTGVNPTHSLQRSLATQNDDKLAALHEIDIYADEAAASAVMQARIGALSNCASELVPARIVGSSTVTGLATQAFEINLVTEDATPDYRTLLLTQEGSALQLLEVRRLGETVPAEALATALVRPQQAVNKGQGVEAEVKPVVAAGIVPPAEPAGWLVPSDLPRVRPGAGLWSASGQQPLSGTFGTGCENMSLVTESGPTERELTHYQLAQDDQAPALFGLDQAVFTFESPEAAGAFNKKLVENISSCKSRLLGSTIKELPAVSSTGKDGAAASSRIFQITRSQSEDKANNWQATITVTGPRVSYSLVTVAETYKFSDAQLAQVADRIAVRLTQAG</sequence>
<dbReference type="STRING" id="1332264.BW730_09820"/>
<organism evidence="3 4">
    <name type="scientific">Tessaracoccus aquimaris</name>
    <dbReference type="NCBI Taxonomy" id="1332264"/>
    <lineage>
        <taxon>Bacteria</taxon>
        <taxon>Bacillati</taxon>
        <taxon>Actinomycetota</taxon>
        <taxon>Actinomycetes</taxon>
        <taxon>Propionibacteriales</taxon>
        <taxon>Propionibacteriaceae</taxon>
        <taxon>Tessaracoccus</taxon>
    </lineage>
</organism>
<feature type="transmembrane region" description="Helical" evidence="2">
    <location>
        <begin position="93"/>
        <end position="115"/>
    </location>
</feature>
<feature type="compositionally biased region" description="Low complexity" evidence="1">
    <location>
        <begin position="52"/>
        <end position="74"/>
    </location>
</feature>
<dbReference type="EMBL" id="CP019606">
    <property type="protein sequence ID" value="AQP47743.1"/>
    <property type="molecule type" value="Genomic_DNA"/>
</dbReference>
<protein>
    <submittedName>
        <fullName evidence="3">Uncharacterized protein</fullName>
    </submittedName>
</protein>
<gene>
    <name evidence="3" type="ORF">BW730_09820</name>
</gene>
<name>A0A1Q2CNR3_9ACTN</name>
<dbReference type="RefSeq" id="WP_077686078.1">
    <property type="nucleotide sequence ID" value="NZ_CP019606.1"/>
</dbReference>
<dbReference type="Proteomes" id="UP000188145">
    <property type="component" value="Chromosome"/>
</dbReference>
<dbReference type="KEGG" id="tes:BW730_09820"/>
<feature type="compositionally biased region" description="Low complexity" evidence="1">
    <location>
        <begin position="25"/>
        <end position="36"/>
    </location>
</feature>
<feature type="region of interest" description="Disordered" evidence="1">
    <location>
        <begin position="1"/>
        <end position="81"/>
    </location>
</feature>
<keyword evidence="4" id="KW-1185">Reference proteome</keyword>
<evidence type="ECO:0000313" key="4">
    <source>
        <dbReference type="Proteomes" id="UP000188145"/>
    </source>
</evidence>
<dbReference type="AlphaFoldDB" id="A0A1Q2CNR3"/>